<name>A0A3G1KNS4_FORW1</name>
<organism evidence="2 3">
    <name type="scientific">Formimonas warabiya</name>
    <dbReference type="NCBI Taxonomy" id="1761012"/>
    <lineage>
        <taxon>Bacteria</taxon>
        <taxon>Bacillati</taxon>
        <taxon>Bacillota</taxon>
        <taxon>Clostridia</taxon>
        <taxon>Eubacteriales</taxon>
        <taxon>Peptococcaceae</taxon>
        <taxon>Candidatus Formimonas</taxon>
    </lineage>
</organism>
<dbReference type="PANTHER" id="PTHR48090:SF7">
    <property type="entry name" value="RFBJ PROTEIN"/>
    <property type="match status" value="1"/>
</dbReference>
<dbReference type="KEGG" id="fwa:DCMF_04060"/>
<accession>A0A3G1KNS4</accession>
<gene>
    <name evidence="2" type="ORF">DCMF_04060</name>
</gene>
<dbReference type="Pfam" id="PF00535">
    <property type="entry name" value="Glycos_transf_2"/>
    <property type="match status" value="1"/>
</dbReference>
<sequence>MMISVIIPAYNAGKKIHETVQAIKNTRLIDEIFVVDDGSKDDTADQAASAGAKILRHHKNLGKGSALNTAAGQVQGDVIVLLDADLGESAQKFTRLLSPIFANEADVTLAKFPPPPVPGGFGLVKKLAAAGTWRLTGRKISCPLSGQRAMTKQVFTSILPFARGYGVEVAANVDILKNGWRLKEVEIEMVHDFSRRDFAGFMHRGRQFYDIFRTLVQKSLGE</sequence>
<keyword evidence="3" id="KW-1185">Reference proteome</keyword>
<evidence type="ECO:0000313" key="2">
    <source>
        <dbReference type="EMBL" id="ATW24070.1"/>
    </source>
</evidence>
<dbReference type="Proteomes" id="UP000323521">
    <property type="component" value="Chromosome"/>
</dbReference>
<dbReference type="InterPro" id="IPR001173">
    <property type="entry name" value="Glyco_trans_2-like"/>
</dbReference>
<dbReference type="InterPro" id="IPR050256">
    <property type="entry name" value="Glycosyltransferase_2"/>
</dbReference>
<dbReference type="Gene3D" id="3.90.550.10">
    <property type="entry name" value="Spore Coat Polysaccharide Biosynthesis Protein SpsA, Chain A"/>
    <property type="match status" value="1"/>
</dbReference>
<proteinExistence type="predicted"/>
<dbReference type="InterPro" id="IPR029044">
    <property type="entry name" value="Nucleotide-diphossugar_trans"/>
</dbReference>
<dbReference type="AlphaFoldDB" id="A0A3G1KNS4"/>
<feature type="domain" description="Glycosyltransferase 2-like" evidence="1">
    <location>
        <begin position="4"/>
        <end position="117"/>
    </location>
</feature>
<reference evidence="2 3" key="1">
    <citation type="submission" date="2016-10" db="EMBL/GenBank/DDBJ databases">
        <title>Complete Genome Sequence of Peptococcaceae strain DCMF.</title>
        <authorList>
            <person name="Edwards R.J."/>
            <person name="Holland S.I."/>
            <person name="Deshpande N.P."/>
            <person name="Wong Y.K."/>
            <person name="Ertan H."/>
            <person name="Manefield M."/>
            <person name="Russell T.L."/>
            <person name="Lee M.J."/>
        </authorList>
    </citation>
    <scope>NUCLEOTIDE SEQUENCE [LARGE SCALE GENOMIC DNA]</scope>
    <source>
        <strain evidence="2 3">DCMF</strain>
    </source>
</reference>
<protein>
    <recommendedName>
        <fullName evidence="1">Glycosyltransferase 2-like domain-containing protein</fullName>
    </recommendedName>
</protein>
<dbReference type="SUPFAM" id="SSF53448">
    <property type="entry name" value="Nucleotide-diphospho-sugar transferases"/>
    <property type="match status" value="1"/>
</dbReference>
<evidence type="ECO:0000259" key="1">
    <source>
        <dbReference type="Pfam" id="PF00535"/>
    </source>
</evidence>
<dbReference type="PANTHER" id="PTHR48090">
    <property type="entry name" value="UNDECAPRENYL-PHOSPHATE 4-DEOXY-4-FORMAMIDO-L-ARABINOSE TRANSFERASE-RELATED"/>
    <property type="match status" value="1"/>
</dbReference>
<dbReference type="RefSeq" id="WP_214659080.1">
    <property type="nucleotide sequence ID" value="NZ_CP017634.1"/>
</dbReference>
<dbReference type="CDD" id="cd04179">
    <property type="entry name" value="DPM_DPG-synthase_like"/>
    <property type="match status" value="1"/>
</dbReference>
<dbReference type="EMBL" id="CP017634">
    <property type="protein sequence ID" value="ATW24070.1"/>
    <property type="molecule type" value="Genomic_DNA"/>
</dbReference>
<evidence type="ECO:0000313" key="3">
    <source>
        <dbReference type="Proteomes" id="UP000323521"/>
    </source>
</evidence>